<accession>A0A8H6CJW2</accession>
<organism evidence="2 3">
    <name type="scientific">Letharia columbiana</name>
    <dbReference type="NCBI Taxonomy" id="112416"/>
    <lineage>
        <taxon>Eukaryota</taxon>
        <taxon>Fungi</taxon>
        <taxon>Dikarya</taxon>
        <taxon>Ascomycota</taxon>
        <taxon>Pezizomycotina</taxon>
        <taxon>Lecanoromycetes</taxon>
        <taxon>OSLEUM clade</taxon>
        <taxon>Lecanoromycetidae</taxon>
        <taxon>Lecanorales</taxon>
        <taxon>Lecanorineae</taxon>
        <taxon>Parmeliaceae</taxon>
        <taxon>Letharia</taxon>
    </lineage>
</organism>
<dbReference type="AlphaFoldDB" id="A0A8H6CJW2"/>
<keyword evidence="3" id="KW-1185">Reference proteome</keyword>
<dbReference type="EMBL" id="JACCJC010000109">
    <property type="protein sequence ID" value="KAF6224710.1"/>
    <property type="molecule type" value="Genomic_DNA"/>
</dbReference>
<evidence type="ECO:0000313" key="3">
    <source>
        <dbReference type="Proteomes" id="UP000578531"/>
    </source>
</evidence>
<feature type="region of interest" description="Disordered" evidence="1">
    <location>
        <begin position="50"/>
        <end position="149"/>
    </location>
</feature>
<comment type="caution">
    <text evidence="2">The sequence shown here is derived from an EMBL/GenBank/DDBJ whole genome shotgun (WGS) entry which is preliminary data.</text>
</comment>
<protein>
    <submittedName>
        <fullName evidence="2">Uncharacterized protein</fullName>
    </submittedName>
</protein>
<evidence type="ECO:0000256" key="1">
    <source>
        <dbReference type="SAM" id="MobiDB-lite"/>
    </source>
</evidence>
<evidence type="ECO:0000313" key="2">
    <source>
        <dbReference type="EMBL" id="KAF6224710.1"/>
    </source>
</evidence>
<dbReference type="Proteomes" id="UP000578531">
    <property type="component" value="Unassembled WGS sequence"/>
</dbReference>
<dbReference type="RefSeq" id="XP_037158408.1">
    <property type="nucleotide sequence ID" value="XM_037314701.1"/>
</dbReference>
<feature type="compositionally biased region" description="Low complexity" evidence="1">
    <location>
        <begin position="72"/>
        <end position="81"/>
    </location>
</feature>
<sequence length="218" mass="24268">MDDAGNWADTNPNAIRLLNELAPSQQTIISFTSLFCTRFESLIEFHSGVRDQPPQLPEQPVIPVQPTPQLPKPTLQLSKQPMPVIPQSAPSVPEQPTPELPKPTLQLSKQPMPVLPEQPVVPEKPVIPEQPTVPQLSELPQQPTPQVPEQPVLPEQPTLQLPEQPVIPQSAPLVLRQPITSVLPQQLPQPDFTFTLTHLTQQSDTTLHYWFWPIMGVG</sequence>
<name>A0A8H6CJW2_9LECA</name>
<reference evidence="2 3" key="1">
    <citation type="journal article" date="2020" name="Genomics">
        <title>Complete, high-quality genomes from long-read metagenomic sequencing of two wolf lichen thalli reveals enigmatic genome architecture.</title>
        <authorList>
            <person name="McKenzie S.K."/>
            <person name="Walston R.F."/>
            <person name="Allen J.L."/>
        </authorList>
    </citation>
    <scope>NUCLEOTIDE SEQUENCE [LARGE SCALE GENOMIC DNA]</scope>
    <source>
        <strain evidence="2">WasteWater2</strain>
    </source>
</reference>
<proteinExistence type="predicted"/>
<dbReference type="GeneID" id="59294500"/>
<gene>
    <name evidence="2" type="ORF">HO173_012867</name>
</gene>